<dbReference type="InterPro" id="IPR012908">
    <property type="entry name" value="PGAP1-ab_dom-like"/>
</dbReference>
<evidence type="ECO:0000313" key="2">
    <source>
        <dbReference type="EMBL" id="SHL36066.1"/>
    </source>
</evidence>
<proteinExistence type="predicted"/>
<evidence type="ECO:0000313" key="3">
    <source>
        <dbReference type="Proteomes" id="UP000184275"/>
    </source>
</evidence>
<protein>
    <submittedName>
        <fullName evidence="2">PGAP1-like protein</fullName>
    </submittedName>
</protein>
<sequence length="232" mass="25847">MRKMILVAIVIVCFYGMLSAAKPMEALNRYNVVLVHGAAPESQGYGSKCAEAIKDAWNMRNDNSLHPKDSSWNLGDAAGMLGAYNQTGEDKLTYWLDSVVFEDTITYGSEYIYIQRSFANPAESPAHNAHEIGDRTWKGDNNCSVRRALFEEAQEVRAGGQDSLRDRRLDSLTYSYRTIPSRNILIAHSMGGVASHEYVTDQSVYNDDVDKVITLDSPHEGTGSLNLLIDMR</sequence>
<feature type="domain" description="GPI inositol-deacylase PGAP1-like alpha/beta" evidence="1">
    <location>
        <begin position="175"/>
        <end position="221"/>
    </location>
</feature>
<dbReference type="SUPFAM" id="SSF53474">
    <property type="entry name" value="alpha/beta-Hydrolases"/>
    <property type="match status" value="1"/>
</dbReference>
<dbReference type="InterPro" id="IPR029058">
    <property type="entry name" value="AB_hydrolase_fold"/>
</dbReference>
<organism evidence="2 3">
    <name type="scientific">Fibrobacter intestinalis</name>
    <dbReference type="NCBI Taxonomy" id="28122"/>
    <lineage>
        <taxon>Bacteria</taxon>
        <taxon>Pseudomonadati</taxon>
        <taxon>Fibrobacterota</taxon>
        <taxon>Fibrobacteria</taxon>
        <taxon>Fibrobacterales</taxon>
        <taxon>Fibrobacteraceae</taxon>
        <taxon>Fibrobacter</taxon>
    </lineage>
</organism>
<dbReference type="AlphaFoldDB" id="A0A1M7A083"/>
<reference evidence="3" key="1">
    <citation type="submission" date="2016-11" db="EMBL/GenBank/DDBJ databases">
        <authorList>
            <person name="Varghese N."/>
            <person name="Submissions S."/>
        </authorList>
    </citation>
    <scope>NUCLEOTIDE SEQUENCE [LARGE SCALE GENOMIC DNA]</scope>
    <source>
        <strain evidence="3">UWOS</strain>
    </source>
</reference>
<gene>
    <name evidence="2" type="ORF">SAMN05720469_1822</name>
</gene>
<dbReference type="EMBL" id="FRAW01000082">
    <property type="protein sequence ID" value="SHL36066.1"/>
    <property type="molecule type" value="Genomic_DNA"/>
</dbReference>
<evidence type="ECO:0000259" key="1">
    <source>
        <dbReference type="Pfam" id="PF07819"/>
    </source>
</evidence>
<feature type="non-terminal residue" evidence="2">
    <location>
        <position position="232"/>
    </location>
</feature>
<dbReference type="Proteomes" id="UP000184275">
    <property type="component" value="Unassembled WGS sequence"/>
</dbReference>
<keyword evidence="3" id="KW-1185">Reference proteome</keyword>
<dbReference type="RefSeq" id="WP_073306495.1">
    <property type="nucleotide sequence ID" value="NZ_FRAW01000082.1"/>
</dbReference>
<dbReference type="Gene3D" id="3.40.50.1820">
    <property type="entry name" value="alpha/beta hydrolase"/>
    <property type="match status" value="1"/>
</dbReference>
<accession>A0A1M7A083</accession>
<dbReference type="Pfam" id="PF07819">
    <property type="entry name" value="PGAP1"/>
    <property type="match status" value="1"/>
</dbReference>
<dbReference type="GO" id="GO:0016788">
    <property type="term" value="F:hydrolase activity, acting on ester bonds"/>
    <property type="evidence" value="ECO:0007669"/>
    <property type="project" value="InterPro"/>
</dbReference>
<name>A0A1M7A083_9BACT</name>